<dbReference type="Pfam" id="PF22998">
    <property type="entry name" value="GNAT_LYC1-like"/>
    <property type="match status" value="1"/>
</dbReference>
<feature type="domain" description="LYC1 C-terminal" evidence="1">
    <location>
        <begin position="207"/>
        <end position="405"/>
    </location>
</feature>
<protein>
    <submittedName>
        <fullName evidence="2">Lysine acetyltransferase</fullName>
    </submittedName>
</protein>
<name>A0A9P9AAY1_9PEZI</name>
<evidence type="ECO:0000259" key="1">
    <source>
        <dbReference type="Pfam" id="PF22998"/>
    </source>
</evidence>
<comment type="caution">
    <text evidence="2">The sequence shown here is derived from an EMBL/GenBank/DDBJ whole genome shotgun (WGS) entry which is preliminary data.</text>
</comment>
<organism evidence="2 3">
    <name type="scientific">Plectosphaerella plurivora</name>
    <dbReference type="NCBI Taxonomy" id="936078"/>
    <lineage>
        <taxon>Eukaryota</taxon>
        <taxon>Fungi</taxon>
        <taxon>Dikarya</taxon>
        <taxon>Ascomycota</taxon>
        <taxon>Pezizomycotina</taxon>
        <taxon>Sordariomycetes</taxon>
        <taxon>Hypocreomycetidae</taxon>
        <taxon>Glomerellales</taxon>
        <taxon>Plectosphaerellaceae</taxon>
        <taxon>Plectosphaerella</taxon>
    </lineage>
</organism>
<dbReference type="Proteomes" id="UP000770015">
    <property type="component" value="Unassembled WGS sequence"/>
</dbReference>
<evidence type="ECO:0000313" key="2">
    <source>
        <dbReference type="EMBL" id="KAH6685862.1"/>
    </source>
</evidence>
<dbReference type="PANTHER" id="PTHR34815">
    <property type="entry name" value="LYSINE ACETYLTRANSFERASE"/>
    <property type="match status" value="1"/>
</dbReference>
<evidence type="ECO:0000313" key="3">
    <source>
        <dbReference type="Proteomes" id="UP000770015"/>
    </source>
</evidence>
<sequence length="405" mass="44432">MGSKPDPIPFAQLALKVPSPDERRAIWTATHQQWGAALDLETYLRREAFLTTVPMSRNGGMTPWLLTTADGEPDARPILSSCESIRKRCLVASPDGNVRECTAHGIASVFTEPPHRGAGYASEMMARLGPRLDAWQGRKIGSHCASAADEAANGMKDGDGSPGGGTGCEDREVAVSVLFSDIGKTFYTKNGWPPFESTHLSFLPAPAPETPPSASPAVHPVSYHDLAELCSLDERLLKARLARPASTTRVALVPDLDAILWHLMREDFMTKHIFGRTPVIRGGIVGEPGRRVWAVWTRGYYGGLKKPEGNTMHILRVVIEDPEACDKAYLTSAIGAVLSLARSEAAEWKVNHVEMWNPTPEIRALVDAAELPYEFVSREKDSIASLMWYGQGEVEWVDNEKFGWC</sequence>
<accession>A0A9P9AAY1</accession>
<dbReference type="PANTHER" id="PTHR34815:SF4">
    <property type="entry name" value="N-ACETYLTRANSFERASE DOMAIN-CONTAINING PROTEIN"/>
    <property type="match status" value="1"/>
</dbReference>
<dbReference type="EMBL" id="JAGSXJ010000014">
    <property type="protein sequence ID" value="KAH6685862.1"/>
    <property type="molecule type" value="Genomic_DNA"/>
</dbReference>
<dbReference type="Gene3D" id="3.40.630.30">
    <property type="match status" value="1"/>
</dbReference>
<gene>
    <name evidence="2" type="ORF">F5X68DRAFT_209424</name>
</gene>
<dbReference type="OrthoDB" id="2020070at2759"/>
<keyword evidence="3" id="KW-1185">Reference proteome</keyword>
<dbReference type="AlphaFoldDB" id="A0A9P9AAY1"/>
<reference evidence="2" key="1">
    <citation type="journal article" date="2021" name="Nat. Commun.">
        <title>Genetic determinants of endophytism in the Arabidopsis root mycobiome.</title>
        <authorList>
            <person name="Mesny F."/>
            <person name="Miyauchi S."/>
            <person name="Thiergart T."/>
            <person name="Pickel B."/>
            <person name="Atanasova L."/>
            <person name="Karlsson M."/>
            <person name="Huettel B."/>
            <person name="Barry K.W."/>
            <person name="Haridas S."/>
            <person name="Chen C."/>
            <person name="Bauer D."/>
            <person name="Andreopoulos W."/>
            <person name="Pangilinan J."/>
            <person name="LaButti K."/>
            <person name="Riley R."/>
            <person name="Lipzen A."/>
            <person name="Clum A."/>
            <person name="Drula E."/>
            <person name="Henrissat B."/>
            <person name="Kohler A."/>
            <person name="Grigoriev I.V."/>
            <person name="Martin F.M."/>
            <person name="Hacquard S."/>
        </authorList>
    </citation>
    <scope>NUCLEOTIDE SEQUENCE</scope>
    <source>
        <strain evidence="2">MPI-SDFR-AT-0117</strain>
    </source>
</reference>
<dbReference type="InterPro" id="IPR053013">
    <property type="entry name" value="LAT"/>
</dbReference>
<proteinExistence type="predicted"/>
<dbReference type="InterPro" id="IPR055100">
    <property type="entry name" value="GNAT_LYC1-like"/>
</dbReference>